<dbReference type="Gene3D" id="3.40.50.10860">
    <property type="entry name" value="Leucine Dehydrogenase, chain A, domain 1"/>
    <property type="match status" value="1"/>
</dbReference>
<reference evidence="3" key="2">
    <citation type="submission" date="2023-05" db="EMBL/GenBank/DDBJ databases">
        <authorList>
            <consortium name="Lawrence Berkeley National Laboratory"/>
            <person name="Steindorff A."/>
            <person name="Hensen N."/>
            <person name="Bonometti L."/>
            <person name="Westerberg I."/>
            <person name="Brannstrom I.O."/>
            <person name="Guillou S."/>
            <person name="Cros-Aarteil S."/>
            <person name="Calhoun S."/>
            <person name="Haridas S."/>
            <person name="Kuo A."/>
            <person name="Mondo S."/>
            <person name="Pangilinan J."/>
            <person name="Riley R."/>
            <person name="Labutti K."/>
            <person name="Andreopoulos B."/>
            <person name="Lipzen A."/>
            <person name="Chen C."/>
            <person name="Yanf M."/>
            <person name="Daum C."/>
            <person name="Ng V."/>
            <person name="Clum A."/>
            <person name="Ohm R."/>
            <person name="Martin F."/>
            <person name="Silar P."/>
            <person name="Natvig D."/>
            <person name="Lalanne C."/>
            <person name="Gautier V."/>
            <person name="Ament-Velasquez S.L."/>
            <person name="Kruys A."/>
            <person name="Hutchinson M.I."/>
            <person name="Powell A.J."/>
            <person name="Barry K."/>
            <person name="Miller A.N."/>
            <person name="Grigoriev I.V."/>
            <person name="Debuchy R."/>
            <person name="Gladieux P."/>
            <person name="Thoren M.H."/>
            <person name="Johannesson H."/>
        </authorList>
    </citation>
    <scope>NUCLEOTIDE SEQUENCE</scope>
    <source>
        <strain evidence="3">CBS 315.58</strain>
    </source>
</reference>
<keyword evidence="4" id="KW-1185">Reference proteome</keyword>
<gene>
    <name evidence="3" type="ORF">QBC40DRAFT_338932</name>
</gene>
<dbReference type="GO" id="GO:0019632">
    <property type="term" value="P:shikimate metabolic process"/>
    <property type="evidence" value="ECO:0007669"/>
    <property type="project" value="TreeGrafter"/>
</dbReference>
<feature type="compositionally biased region" description="Low complexity" evidence="1">
    <location>
        <begin position="1"/>
        <end position="13"/>
    </location>
</feature>
<protein>
    <recommendedName>
        <fullName evidence="2">Shikimate dehydrogenase substrate binding N-terminal domain-containing protein</fullName>
    </recommendedName>
</protein>
<dbReference type="AlphaFoldDB" id="A0AAN6XJ50"/>
<accession>A0AAN6XJ50</accession>
<feature type="domain" description="Shikimate dehydrogenase substrate binding N-terminal" evidence="2">
    <location>
        <begin position="43"/>
        <end position="123"/>
    </location>
</feature>
<dbReference type="GO" id="GO:0009423">
    <property type="term" value="P:chorismate biosynthetic process"/>
    <property type="evidence" value="ECO:0007669"/>
    <property type="project" value="TreeGrafter"/>
</dbReference>
<dbReference type="GO" id="GO:0004764">
    <property type="term" value="F:shikimate 3-dehydrogenase (NADP+) activity"/>
    <property type="evidence" value="ECO:0007669"/>
    <property type="project" value="InterPro"/>
</dbReference>
<evidence type="ECO:0000313" key="4">
    <source>
        <dbReference type="Proteomes" id="UP001303160"/>
    </source>
</evidence>
<dbReference type="PANTHER" id="PTHR21089">
    <property type="entry name" value="SHIKIMATE DEHYDROGENASE"/>
    <property type="match status" value="1"/>
</dbReference>
<organism evidence="3 4">
    <name type="scientific">Triangularia verruculosa</name>
    <dbReference type="NCBI Taxonomy" id="2587418"/>
    <lineage>
        <taxon>Eukaryota</taxon>
        <taxon>Fungi</taxon>
        <taxon>Dikarya</taxon>
        <taxon>Ascomycota</taxon>
        <taxon>Pezizomycotina</taxon>
        <taxon>Sordariomycetes</taxon>
        <taxon>Sordariomycetidae</taxon>
        <taxon>Sordariales</taxon>
        <taxon>Podosporaceae</taxon>
        <taxon>Triangularia</taxon>
    </lineage>
</organism>
<proteinExistence type="predicted"/>
<comment type="caution">
    <text evidence="3">The sequence shown here is derived from an EMBL/GenBank/DDBJ whole genome shotgun (WGS) entry which is preliminary data.</text>
</comment>
<dbReference type="Proteomes" id="UP001303160">
    <property type="component" value="Unassembled WGS sequence"/>
</dbReference>
<dbReference type="InterPro" id="IPR036291">
    <property type="entry name" value="NAD(P)-bd_dom_sf"/>
</dbReference>
<dbReference type="InterPro" id="IPR013708">
    <property type="entry name" value="Shikimate_DH-bd_N"/>
</dbReference>
<dbReference type="SUPFAM" id="SSF51735">
    <property type="entry name" value="NAD(P)-binding Rossmann-fold domains"/>
    <property type="match status" value="1"/>
</dbReference>
<name>A0AAN6XJ50_9PEZI</name>
<dbReference type="InterPro" id="IPR046346">
    <property type="entry name" value="Aminoacid_DH-like_N_sf"/>
</dbReference>
<dbReference type="InterPro" id="IPR022893">
    <property type="entry name" value="Shikimate_DH_fam"/>
</dbReference>
<dbReference type="Gene3D" id="3.40.50.720">
    <property type="entry name" value="NAD(P)-binding Rossmann-like Domain"/>
    <property type="match status" value="1"/>
</dbReference>
<reference evidence="3" key="1">
    <citation type="journal article" date="2023" name="Mol. Phylogenet. Evol.">
        <title>Genome-scale phylogeny and comparative genomics of the fungal order Sordariales.</title>
        <authorList>
            <person name="Hensen N."/>
            <person name="Bonometti L."/>
            <person name="Westerberg I."/>
            <person name="Brannstrom I.O."/>
            <person name="Guillou S."/>
            <person name="Cros-Aarteil S."/>
            <person name="Calhoun S."/>
            <person name="Haridas S."/>
            <person name="Kuo A."/>
            <person name="Mondo S."/>
            <person name="Pangilinan J."/>
            <person name="Riley R."/>
            <person name="LaButti K."/>
            <person name="Andreopoulos B."/>
            <person name="Lipzen A."/>
            <person name="Chen C."/>
            <person name="Yan M."/>
            <person name="Daum C."/>
            <person name="Ng V."/>
            <person name="Clum A."/>
            <person name="Steindorff A."/>
            <person name="Ohm R.A."/>
            <person name="Martin F."/>
            <person name="Silar P."/>
            <person name="Natvig D.O."/>
            <person name="Lalanne C."/>
            <person name="Gautier V."/>
            <person name="Ament-Velasquez S.L."/>
            <person name="Kruys A."/>
            <person name="Hutchinson M.I."/>
            <person name="Powell A.J."/>
            <person name="Barry K."/>
            <person name="Miller A.N."/>
            <person name="Grigoriev I.V."/>
            <person name="Debuchy R."/>
            <person name="Gladieux P."/>
            <person name="Hiltunen Thoren M."/>
            <person name="Johannesson H."/>
        </authorList>
    </citation>
    <scope>NUCLEOTIDE SEQUENCE</scope>
    <source>
        <strain evidence="3">CBS 315.58</strain>
    </source>
</reference>
<dbReference type="CDD" id="cd01065">
    <property type="entry name" value="NAD_bind_Shikimate_DH"/>
    <property type="match status" value="1"/>
</dbReference>
<feature type="region of interest" description="Disordered" evidence="1">
    <location>
        <begin position="1"/>
        <end position="25"/>
    </location>
</feature>
<sequence>MTTTSTLTITPPLLQHPPPSSPQTLDLSSLDPRIHTLTKHGFLFGKKLAASMSPLLHDVVYQNLNLNWAQLRLDSDDIHLFLDLVQDPKFYGASITMPNKVSIIPHLNHLTPECLDIGACNTLYLRPDPSNPSRRLLCGANTDVIGIRESFLQNIPSPRTTYENRPAMVIGGGGAARSAIYTLHQYLSATKIYLVNRDPAEVSAVITECTSRGYGDKLLHVETVAQAEQLEGPGAIVACIPDLPPVTEGEKTVRRIIEVMLEKEHKGAMLEMCYNPSPFTALGRMAEGAGWRVILGTEAMIWQGIEQDKYWTGLEASELPVKEVKEAIAARLAELQKA</sequence>
<dbReference type="Pfam" id="PF08501">
    <property type="entry name" value="Shikimate_dh_N"/>
    <property type="match status" value="1"/>
</dbReference>
<evidence type="ECO:0000256" key="1">
    <source>
        <dbReference type="SAM" id="MobiDB-lite"/>
    </source>
</evidence>
<evidence type="ECO:0000259" key="2">
    <source>
        <dbReference type="Pfam" id="PF08501"/>
    </source>
</evidence>
<dbReference type="PANTHER" id="PTHR21089:SF1">
    <property type="entry name" value="BIFUNCTIONAL 3-DEHYDROQUINATE DEHYDRATASE_SHIKIMATE DEHYDROGENASE, CHLOROPLASTIC"/>
    <property type="match status" value="1"/>
</dbReference>
<dbReference type="SUPFAM" id="SSF53223">
    <property type="entry name" value="Aminoacid dehydrogenase-like, N-terminal domain"/>
    <property type="match status" value="1"/>
</dbReference>
<dbReference type="EMBL" id="MU863904">
    <property type="protein sequence ID" value="KAK4201753.1"/>
    <property type="molecule type" value="Genomic_DNA"/>
</dbReference>
<evidence type="ECO:0000313" key="3">
    <source>
        <dbReference type="EMBL" id="KAK4201753.1"/>
    </source>
</evidence>